<feature type="transmembrane region" description="Helical" evidence="2">
    <location>
        <begin position="95"/>
        <end position="123"/>
    </location>
</feature>
<feature type="transmembrane region" description="Helical" evidence="2">
    <location>
        <begin position="6"/>
        <end position="25"/>
    </location>
</feature>
<evidence type="ECO:0000256" key="2">
    <source>
        <dbReference type="SAM" id="Phobius"/>
    </source>
</evidence>
<reference evidence="3 4" key="1">
    <citation type="submission" date="2017-08" db="EMBL/GenBank/DDBJ databases">
        <title>Complete genome of Colwellia sp. NB097-1, a psychrophile bacterium ioslated from Bering Sea.</title>
        <authorList>
            <person name="Chen X."/>
        </authorList>
    </citation>
    <scope>NUCLEOTIDE SEQUENCE [LARGE SCALE GENOMIC DNA]</scope>
    <source>
        <strain evidence="3 4">NB097-1</strain>
    </source>
</reference>
<dbReference type="Proteomes" id="UP000202259">
    <property type="component" value="Chromosome"/>
</dbReference>
<evidence type="ECO:0000256" key="1">
    <source>
        <dbReference type="ARBA" id="ARBA00010894"/>
    </source>
</evidence>
<gene>
    <name evidence="3" type="ORF">B5D82_03915</name>
</gene>
<dbReference type="InterPro" id="IPR003425">
    <property type="entry name" value="CCB3/YggT"/>
</dbReference>
<organism evidence="3 4">
    <name type="scientific">Cognaticolwellia beringensis</name>
    <dbReference type="NCBI Taxonomy" id="1967665"/>
    <lineage>
        <taxon>Bacteria</taxon>
        <taxon>Pseudomonadati</taxon>
        <taxon>Pseudomonadota</taxon>
        <taxon>Gammaproteobacteria</taxon>
        <taxon>Alteromonadales</taxon>
        <taxon>Colwelliaceae</taxon>
        <taxon>Cognaticolwellia</taxon>
    </lineage>
</organism>
<evidence type="ECO:0008006" key="5">
    <source>
        <dbReference type="Google" id="ProtNLM"/>
    </source>
</evidence>
<keyword evidence="2" id="KW-0472">Membrane</keyword>
<sequence>MEAINYLLKFAFDTFLMVLVLRVWLQLVRADFYNPLSQFIVKVSNPLVIPLRRIIPGVGGVDLATIVLAYIFATLTFIIIPLLNGGPIDILSALYLGLIYLIKQTGVLLFIIMLVMALMSWVVQGYNPTQMIFSQLTAPILSPIRRIIPSIGGLDLSVLIAFLLLNVINILLGGWVPYWSML</sequence>
<dbReference type="AlphaFoldDB" id="A0A222G6K4"/>
<keyword evidence="4" id="KW-1185">Reference proteome</keyword>
<comment type="similarity">
    <text evidence="1">Belongs to the YggT family.</text>
</comment>
<evidence type="ECO:0000313" key="4">
    <source>
        <dbReference type="Proteomes" id="UP000202259"/>
    </source>
</evidence>
<keyword evidence="2" id="KW-1133">Transmembrane helix</keyword>
<dbReference type="KEGG" id="cber:B5D82_03915"/>
<dbReference type="Pfam" id="PF02325">
    <property type="entry name" value="CCB3_YggT"/>
    <property type="match status" value="2"/>
</dbReference>
<protein>
    <recommendedName>
        <fullName evidence="5">YggT family protein</fullName>
    </recommendedName>
</protein>
<proteinExistence type="inferred from homology"/>
<keyword evidence="2" id="KW-0812">Transmembrane</keyword>
<dbReference type="PANTHER" id="PTHR33219">
    <property type="entry name" value="YLMG HOMOLOG PROTEIN 2, CHLOROPLASTIC"/>
    <property type="match status" value="1"/>
</dbReference>
<feature type="transmembrane region" description="Helical" evidence="2">
    <location>
        <begin position="61"/>
        <end position="83"/>
    </location>
</feature>
<dbReference type="OrthoDB" id="9806665at2"/>
<evidence type="ECO:0000313" key="3">
    <source>
        <dbReference type="EMBL" id="ASP46994.1"/>
    </source>
</evidence>
<name>A0A222G6K4_9GAMM</name>
<feature type="transmembrane region" description="Helical" evidence="2">
    <location>
        <begin position="154"/>
        <end position="176"/>
    </location>
</feature>
<dbReference type="GO" id="GO:0016020">
    <property type="term" value="C:membrane"/>
    <property type="evidence" value="ECO:0007669"/>
    <property type="project" value="InterPro"/>
</dbReference>
<accession>A0A222G6K4</accession>
<dbReference type="RefSeq" id="WP_081149395.1">
    <property type="nucleotide sequence ID" value="NZ_CP020465.1"/>
</dbReference>
<dbReference type="PANTHER" id="PTHR33219:SF14">
    <property type="entry name" value="PROTEIN COFACTOR ASSEMBLY OF COMPLEX C SUBUNIT B CCB3, CHLOROPLASTIC-RELATED"/>
    <property type="match status" value="1"/>
</dbReference>
<dbReference type="EMBL" id="CP020465">
    <property type="protein sequence ID" value="ASP46994.1"/>
    <property type="molecule type" value="Genomic_DNA"/>
</dbReference>